<evidence type="ECO:0000256" key="1">
    <source>
        <dbReference type="SAM" id="MobiDB-lite"/>
    </source>
</evidence>
<feature type="compositionally biased region" description="Polar residues" evidence="1">
    <location>
        <begin position="65"/>
        <end position="75"/>
    </location>
</feature>
<keyword evidence="3" id="KW-1185">Reference proteome</keyword>
<feature type="region of interest" description="Disordered" evidence="1">
    <location>
        <begin position="53"/>
        <end position="85"/>
    </location>
</feature>
<gene>
    <name evidence="2" type="ORF">GQ55_4G339500</name>
</gene>
<reference evidence="2 3" key="1">
    <citation type="submission" date="2018-04" db="EMBL/GenBank/DDBJ databases">
        <title>WGS assembly of Panicum hallii var. hallii HAL2.</title>
        <authorList>
            <person name="Lovell J."/>
            <person name="Jenkins J."/>
            <person name="Lowry D."/>
            <person name="Mamidi S."/>
            <person name="Sreedasyam A."/>
            <person name="Weng X."/>
            <person name="Barry K."/>
            <person name="Bonette J."/>
            <person name="Campitelli B."/>
            <person name="Daum C."/>
            <person name="Gordon S."/>
            <person name="Gould B."/>
            <person name="Lipzen A."/>
            <person name="MacQueen A."/>
            <person name="Palacio-Mejia J."/>
            <person name="Plott C."/>
            <person name="Shakirov E."/>
            <person name="Shu S."/>
            <person name="Yoshinaga Y."/>
            <person name="Zane M."/>
            <person name="Rokhsar D."/>
            <person name="Grimwood J."/>
            <person name="Schmutz J."/>
            <person name="Juenger T."/>
        </authorList>
    </citation>
    <scope>NUCLEOTIDE SEQUENCE [LARGE SCALE GENOMIC DNA]</scope>
    <source>
        <strain evidence="3">cv. HAL2</strain>
    </source>
</reference>
<sequence>MTLSVDAATAKPQGREASHVYRGACSTQTQTISRGKPSAKLPGLRFSRHAAALPVETDRPPAGPTNETRGGNRTATIVGGATRRL</sequence>
<evidence type="ECO:0000313" key="3">
    <source>
        <dbReference type="Proteomes" id="UP000244336"/>
    </source>
</evidence>
<dbReference type="Gramene" id="PUZ62222">
    <property type="protein sequence ID" value="PUZ62222"/>
    <property type="gene ID" value="GQ55_4G339500"/>
</dbReference>
<dbReference type="EMBL" id="CM009752">
    <property type="protein sequence ID" value="PUZ62222.1"/>
    <property type="molecule type" value="Genomic_DNA"/>
</dbReference>
<dbReference type="Proteomes" id="UP000244336">
    <property type="component" value="Chromosome 4"/>
</dbReference>
<name>A0A2T7E2Z9_9POAL</name>
<evidence type="ECO:0000313" key="2">
    <source>
        <dbReference type="EMBL" id="PUZ62222.1"/>
    </source>
</evidence>
<feature type="region of interest" description="Disordered" evidence="1">
    <location>
        <begin position="1"/>
        <end position="41"/>
    </location>
</feature>
<organism evidence="2 3">
    <name type="scientific">Panicum hallii var. hallii</name>
    <dbReference type="NCBI Taxonomy" id="1504633"/>
    <lineage>
        <taxon>Eukaryota</taxon>
        <taxon>Viridiplantae</taxon>
        <taxon>Streptophyta</taxon>
        <taxon>Embryophyta</taxon>
        <taxon>Tracheophyta</taxon>
        <taxon>Spermatophyta</taxon>
        <taxon>Magnoliopsida</taxon>
        <taxon>Liliopsida</taxon>
        <taxon>Poales</taxon>
        <taxon>Poaceae</taxon>
        <taxon>PACMAD clade</taxon>
        <taxon>Panicoideae</taxon>
        <taxon>Panicodae</taxon>
        <taxon>Paniceae</taxon>
        <taxon>Panicinae</taxon>
        <taxon>Panicum</taxon>
        <taxon>Panicum sect. Panicum</taxon>
    </lineage>
</organism>
<accession>A0A2T7E2Z9</accession>
<proteinExistence type="predicted"/>
<dbReference type="AlphaFoldDB" id="A0A2T7E2Z9"/>
<protein>
    <submittedName>
        <fullName evidence="2">Uncharacterized protein</fullName>
    </submittedName>
</protein>